<feature type="region of interest" description="Disordered" evidence="1">
    <location>
        <begin position="1"/>
        <end position="75"/>
    </location>
</feature>
<sequence length="75" mass="8258">MKIIKVLDRGNRHTRTTVTDKSKQITHSGGADVIGAARSRRVRSGAPAPPCPYAPQPRIRAHETSPRLQYHTSDS</sequence>
<evidence type="ECO:0000313" key="2">
    <source>
        <dbReference type="EMBL" id="CAH2208104.1"/>
    </source>
</evidence>
<keyword evidence="3" id="KW-1185">Reference proteome</keyword>
<accession>A0A8S4QFP4</accession>
<dbReference type="AlphaFoldDB" id="A0A8S4QFP4"/>
<evidence type="ECO:0000256" key="1">
    <source>
        <dbReference type="SAM" id="MobiDB-lite"/>
    </source>
</evidence>
<reference evidence="2" key="1">
    <citation type="submission" date="2022-03" db="EMBL/GenBank/DDBJ databases">
        <authorList>
            <person name="Lindestad O."/>
        </authorList>
    </citation>
    <scope>NUCLEOTIDE SEQUENCE</scope>
</reference>
<proteinExistence type="predicted"/>
<feature type="compositionally biased region" description="Polar residues" evidence="1">
    <location>
        <begin position="66"/>
        <end position="75"/>
    </location>
</feature>
<gene>
    <name evidence="2" type="primary">jg22208</name>
    <name evidence="2" type="ORF">PAEG_LOCUS721</name>
</gene>
<name>A0A8S4QFP4_9NEOP</name>
<evidence type="ECO:0000313" key="3">
    <source>
        <dbReference type="Proteomes" id="UP000838756"/>
    </source>
</evidence>
<dbReference type="Proteomes" id="UP000838756">
    <property type="component" value="Unassembled WGS sequence"/>
</dbReference>
<comment type="caution">
    <text evidence="2">The sequence shown here is derived from an EMBL/GenBank/DDBJ whole genome shotgun (WGS) entry which is preliminary data.</text>
</comment>
<organism evidence="2 3">
    <name type="scientific">Pararge aegeria aegeria</name>
    <dbReference type="NCBI Taxonomy" id="348720"/>
    <lineage>
        <taxon>Eukaryota</taxon>
        <taxon>Metazoa</taxon>
        <taxon>Ecdysozoa</taxon>
        <taxon>Arthropoda</taxon>
        <taxon>Hexapoda</taxon>
        <taxon>Insecta</taxon>
        <taxon>Pterygota</taxon>
        <taxon>Neoptera</taxon>
        <taxon>Endopterygota</taxon>
        <taxon>Lepidoptera</taxon>
        <taxon>Glossata</taxon>
        <taxon>Ditrysia</taxon>
        <taxon>Papilionoidea</taxon>
        <taxon>Nymphalidae</taxon>
        <taxon>Satyrinae</taxon>
        <taxon>Satyrini</taxon>
        <taxon>Parargina</taxon>
        <taxon>Pararge</taxon>
    </lineage>
</organism>
<protein>
    <submittedName>
        <fullName evidence="2">Jg22208 protein</fullName>
    </submittedName>
</protein>
<feature type="compositionally biased region" description="Basic and acidic residues" evidence="1">
    <location>
        <begin position="1"/>
        <end position="11"/>
    </location>
</feature>
<dbReference type="EMBL" id="CAKXAJ010002273">
    <property type="protein sequence ID" value="CAH2208104.1"/>
    <property type="molecule type" value="Genomic_DNA"/>
</dbReference>